<protein>
    <recommendedName>
        <fullName evidence="4">Flp pilus assembly protein TadB</fullName>
    </recommendedName>
</protein>
<feature type="transmembrane region" description="Helical" evidence="1">
    <location>
        <begin position="118"/>
        <end position="136"/>
    </location>
</feature>
<sequence>MIYRVLNLALQGFWYALAVAGFLILFRSLRQDTIERLRRMYYGFGHRQLLRVHGGFQKRTLPDREQETWLHGIHHHLETLIFTVRKRPKGPVVPRFLITSGSLGGLTFLFCLVGVQSLGFALLAGLLVTGLPYLWLQVRRYQIGVQNSYEISTLLDTLLAEYRKHHHSMMHALETTIKILPDRPIRRALFRLTDRLANYTTPEEARRALHRFSEEMSTSWALQLANDLEHALLDQLDVEMSLAMTRKELQFIEDARKDEKWVSSDNLLIAIVPFLLWPLILAVLQLKLSHHMLYDQFATREGLRWFVLTLFATLGSFAIGIIFFRPKQDL</sequence>
<organism evidence="2 3">
    <name type="scientific">Alicyclobacillus tolerans</name>
    <dbReference type="NCBI Taxonomy" id="90970"/>
    <lineage>
        <taxon>Bacteria</taxon>
        <taxon>Bacillati</taxon>
        <taxon>Bacillota</taxon>
        <taxon>Bacilli</taxon>
        <taxon>Bacillales</taxon>
        <taxon>Alicyclobacillaceae</taxon>
        <taxon>Alicyclobacillus</taxon>
    </lineage>
</organism>
<accession>A0A1M6UC52</accession>
<feature type="transmembrane region" description="Helical" evidence="1">
    <location>
        <begin position="305"/>
        <end position="324"/>
    </location>
</feature>
<keyword evidence="1" id="KW-0472">Membrane</keyword>
<feature type="transmembrane region" description="Helical" evidence="1">
    <location>
        <begin position="92"/>
        <end position="112"/>
    </location>
</feature>
<dbReference type="AlphaFoldDB" id="A0A1M6UC52"/>
<name>A0A1M6UC52_9BACL</name>
<evidence type="ECO:0000313" key="2">
    <source>
        <dbReference type="EMBL" id="SHK66794.1"/>
    </source>
</evidence>
<evidence type="ECO:0000313" key="3">
    <source>
        <dbReference type="Proteomes" id="UP000184016"/>
    </source>
</evidence>
<dbReference type="RefSeq" id="WP_242650309.1">
    <property type="nucleotide sequence ID" value="NZ_FRAF01000019.1"/>
</dbReference>
<feature type="transmembrane region" description="Helical" evidence="1">
    <location>
        <begin position="12"/>
        <end position="29"/>
    </location>
</feature>
<gene>
    <name evidence="2" type="ORF">SAMN05443507_11938</name>
</gene>
<keyword evidence="1" id="KW-1133">Transmembrane helix</keyword>
<evidence type="ECO:0000256" key="1">
    <source>
        <dbReference type="SAM" id="Phobius"/>
    </source>
</evidence>
<dbReference type="EMBL" id="FRAF01000019">
    <property type="protein sequence ID" value="SHK66794.1"/>
    <property type="molecule type" value="Genomic_DNA"/>
</dbReference>
<evidence type="ECO:0008006" key="4">
    <source>
        <dbReference type="Google" id="ProtNLM"/>
    </source>
</evidence>
<keyword evidence="3" id="KW-1185">Reference proteome</keyword>
<dbReference type="Proteomes" id="UP000184016">
    <property type="component" value="Unassembled WGS sequence"/>
</dbReference>
<dbReference type="STRING" id="1830138.SAMN05443507_11938"/>
<reference evidence="3" key="1">
    <citation type="submission" date="2016-11" db="EMBL/GenBank/DDBJ databases">
        <authorList>
            <person name="Varghese N."/>
            <person name="Submissions S."/>
        </authorList>
    </citation>
    <scope>NUCLEOTIDE SEQUENCE [LARGE SCALE GENOMIC DNA]</scope>
    <source>
        <strain evidence="3">USBA-503</strain>
    </source>
</reference>
<proteinExistence type="predicted"/>
<keyword evidence="1" id="KW-0812">Transmembrane</keyword>
<feature type="transmembrane region" description="Helical" evidence="1">
    <location>
        <begin position="266"/>
        <end position="285"/>
    </location>
</feature>